<organism evidence="1 2">
    <name type="scientific">Photobacterium halotolerans</name>
    <dbReference type="NCBI Taxonomy" id="265726"/>
    <lineage>
        <taxon>Bacteria</taxon>
        <taxon>Pseudomonadati</taxon>
        <taxon>Pseudomonadota</taxon>
        <taxon>Gammaproteobacteria</taxon>
        <taxon>Vibrionales</taxon>
        <taxon>Vibrionaceae</taxon>
        <taxon>Photobacterium</taxon>
    </lineage>
</organism>
<dbReference type="RefSeq" id="WP_161445957.1">
    <property type="nucleotide sequence ID" value="NZ_WXWU01000084.1"/>
</dbReference>
<accession>A0A7X5BLD2</accession>
<dbReference type="AlphaFoldDB" id="A0A7X5BLD2"/>
<gene>
    <name evidence="1" type="ORF">CAG72_15050</name>
</gene>
<reference evidence="1 2" key="1">
    <citation type="submission" date="2017-05" db="EMBL/GenBank/DDBJ databases">
        <title>High clonality and local adaptation shapes Vibrionaceae linages within an endangered oasis.</title>
        <authorList>
            <person name="Vazquez-Rosas-Landa M."/>
        </authorList>
    </citation>
    <scope>NUCLEOTIDE SEQUENCE [LARGE SCALE GENOMIC DNA]</scope>
    <source>
        <strain evidence="1 2">P46_P4S1P180</strain>
    </source>
</reference>
<proteinExistence type="predicted"/>
<comment type="caution">
    <text evidence="1">The sequence shown here is derived from an EMBL/GenBank/DDBJ whole genome shotgun (WGS) entry which is preliminary data.</text>
</comment>
<sequence length="114" mass="12763">MARLGMCDINNFKLGPKSKRAISDIREVIDQGNLLAGVLAATPFYYIFGTPSVTTSPFEKLITVRDHDWSTFAKAMSGAGKTTRNRVFMIAYEQEIFTTGDEQRFWNCVSEAAK</sequence>
<dbReference type="Proteomes" id="UP000465712">
    <property type="component" value="Unassembled WGS sequence"/>
</dbReference>
<evidence type="ECO:0000313" key="1">
    <source>
        <dbReference type="EMBL" id="NAW66529.1"/>
    </source>
</evidence>
<dbReference type="OrthoDB" id="5589169at2"/>
<protein>
    <submittedName>
        <fullName evidence="1">Uncharacterized protein</fullName>
    </submittedName>
</protein>
<name>A0A7X5BLD2_9GAMM</name>
<evidence type="ECO:0000313" key="2">
    <source>
        <dbReference type="Proteomes" id="UP000465712"/>
    </source>
</evidence>
<dbReference type="EMBL" id="WXWW01000219">
    <property type="protein sequence ID" value="NAW66529.1"/>
    <property type="molecule type" value="Genomic_DNA"/>
</dbReference>